<evidence type="ECO:0000256" key="1">
    <source>
        <dbReference type="SAM" id="Phobius"/>
    </source>
</evidence>
<reference evidence="2 3" key="1">
    <citation type="submission" date="2019-11" db="EMBL/GenBank/DDBJ databases">
        <title>Whole genome sequence of Haloferax sp. MBLA0076.</title>
        <authorList>
            <person name="Seo M.-J."/>
            <person name="Cho E.-S."/>
        </authorList>
    </citation>
    <scope>NUCLEOTIDE SEQUENCE [LARGE SCALE GENOMIC DNA]</scope>
    <source>
        <strain evidence="2 3">MBLA0076</strain>
    </source>
</reference>
<evidence type="ECO:0000313" key="2">
    <source>
        <dbReference type="EMBL" id="MRX21727.1"/>
    </source>
</evidence>
<dbReference type="InterPro" id="IPR053143">
    <property type="entry name" value="Arylsulfate_ST"/>
</dbReference>
<evidence type="ECO:0008006" key="4">
    <source>
        <dbReference type="Google" id="ProtNLM"/>
    </source>
</evidence>
<dbReference type="AlphaFoldDB" id="A0A6A8GHX5"/>
<name>A0A6A8GHX5_9EURY</name>
<dbReference type="PANTHER" id="PTHR35340">
    <property type="entry name" value="PQQ ENZYME REPEAT PROTEIN-RELATED"/>
    <property type="match status" value="1"/>
</dbReference>
<dbReference type="Pfam" id="PF14269">
    <property type="entry name" value="Arylsulfotran_2"/>
    <property type="match status" value="1"/>
</dbReference>
<keyword evidence="3" id="KW-1185">Reference proteome</keyword>
<gene>
    <name evidence="2" type="ORF">GJR96_07130</name>
</gene>
<dbReference type="PANTHER" id="PTHR35340:SF5">
    <property type="entry name" value="ASST-DOMAIN-CONTAINING PROTEIN"/>
    <property type="match status" value="1"/>
</dbReference>
<dbReference type="InterPro" id="IPR039535">
    <property type="entry name" value="ASST-like"/>
</dbReference>
<sequence length="427" mass="46516">MDNRSRGRIGVLFVLFGVGIVVATFVVGATLAPDIGVSATSAADEGPTMETLVGSQGGGTGLHKYGNVYLVSNDSVSWRLSDADSYFDVTQLDDGRVLAAFADGGYTDCGPYKSPCTRTGYRIIDPDAPDGPATVEEWSFPVRTMTNSEVHDVELLDSGEVLVADMEHERILTVRDGEVTWQWNASSYYDAPADPTTVDWLHINDVDAIGEDRYLVSVRNANQLLVIERGAGVVEVINEDDDGDGKGDADLLLRQHNPQWLAEGAVLVADSENGRIVELHQSESGEWEVVWEVDSAEGVEFWWPRDADRLPNGNTLITDSGNQRILEVNRTGSVVWSLKTDYIPYEAERLPVGETVGGPLHDSTPMLADGRGEVPVLSPLLVGLRASYPLPYWLAESHLVSIAFGLGTAVFGVGIVVRDTFGRFFRW</sequence>
<dbReference type="EMBL" id="WKJO01000001">
    <property type="protein sequence ID" value="MRX21727.1"/>
    <property type="molecule type" value="Genomic_DNA"/>
</dbReference>
<dbReference type="InterPro" id="IPR011042">
    <property type="entry name" value="6-blade_b-propeller_TolB-like"/>
</dbReference>
<keyword evidence="1" id="KW-0812">Transmembrane</keyword>
<evidence type="ECO:0000313" key="3">
    <source>
        <dbReference type="Proteomes" id="UP000439022"/>
    </source>
</evidence>
<feature type="transmembrane region" description="Helical" evidence="1">
    <location>
        <begin position="12"/>
        <end position="32"/>
    </location>
</feature>
<proteinExistence type="predicted"/>
<feature type="transmembrane region" description="Helical" evidence="1">
    <location>
        <begin position="399"/>
        <end position="417"/>
    </location>
</feature>
<comment type="caution">
    <text evidence="2">The sequence shown here is derived from an EMBL/GenBank/DDBJ whole genome shotgun (WGS) entry which is preliminary data.</text>
</comment>
<keyword evidence="1" id="KW-1133">Transmembrane helix</keyword>
<protein>
    <recommendedName>
        <fullName evidence="4">Arylsulfotransferase (Asst)</fullName>
    </recommendedName>
</protein>
<dbReference type="Proteomes" id="UP000439022">
    <property type="component" value="Unassembled WGS sequence"/>
</dbReference>
<dbReference type="Gene3D" id="2.120.10.30">
    <property type="entry name" value="TolB, C-terminal domain"/>
    <property type="match status" value="1"/>
</dbReference>
<dbReference type="RefSeq" id="WP_151162303.1">
    <property type="nucleotide sequence ID" value="NZ_WKJO01000001.1"/>
</dbReference>
<dbReference type="SUPFAM" id="SSF101898">
    <property type="entry name" value="NHL repeat"/>
    <property type="match status" value="1"/>
</dbReference>
<organism evidence="2 3">
    <name type="scientific">Haloferax litoreum</name>
    <dbReference type="NCBI Taxonomy" id="2666140"/>
    <lineage>
        <taxon>Archaea</taxon>
        <taxon>Methanobacteriati</taxon>
        <taxon>Methanobacteriota</taxon>
        <taxon>Stenosarchaea group</taxon>
        <taxon>Halobacteria</taxon>
        <taxon>Halobacteriales</taxon>
        <taxon>Haloferacaceae</taxon>
        <taxon>Haloferax</taxon>
    </lineage>
</organism>
<accession>A0A6A8GHX5</accession>
<keyword evidence="1" id="KW-0472">Membrane</keyword>